<protein>
    <submittedName>
        <fullName evidence="1">Antitermination protein</fullName>
    </submittedName>
</protein>
<dbReference type="InterPro" id="IPR038500">
    <property type="entry name" value="Antitermination_sf"/>
</dbReference>
<feature type="non-terminal residue" evidence="1">
    <location>
        <position position="1"/>
    </location>
</feature>
<accession>A0A749SXH7</accession>
<sequence>SYKDFFESLVGECIKQEEYANQMLSKVTQ</sequence>
<comment type="caution">
    <text evidence="1">The sequence shown here is derived from an EMBL/GenBank/DDBJ whole genome shotgun (WGS) entry which is preliminary data.</text>
</comment>
<gene>
    <name evidence="1" type="ORF">G8L14_004392</name>
</gene>
<reference evidence="1" key="1">
    <citation type="journal article" date="2018" name="Genome Biol.">
        <title>SKESA: strategic k-mer extension for scrupulous assemblies.</title>
        <authorList>
            <person name="Souvorov A."/>
            <person name="Agarwala R."/>
            <person name="Lipman D.J."/>
        </authorList>
    </citation>
    <scope>NUCLEOTIDE SEQUENCE</scope>
    <source>
        <strain evidence="1">MA.QA05/14</strain>
    </source>
</reference>
<organism evidence="1">
    <name type="scientific">Salmonella enterica</name>
    <name type="common">Salmonella choleraesuis</name>
    <dbReference type="NCBI Taxonomy" id="28901"/>
    <lineage>
        <taxon>Bacteria</taxon>
        <taxon>Pseudomonadati</taxon>
        <taxon>Pseudomonadota</taxon>
        <taxon>Gammaproteobacteria</taxon>
        <taxon>Enterobacterales</taxon>
        <taxon>Enterobacteriaceae</taxon>
        <taxon>Salmonella</taxon>
    </lineage>
</organism>
<proteinExistence type="predicted"/>
<dbReference type="Gene3D" id="1.10.274.110">
    <property type="match status" value="1"/>
</dbReference>
<dbReference type="AlphaFoldDB" id="A0A749SXH7"/>
<dbReference type="EMBL" id="DAAVRW010000019">
    <property type="protein sequence ID" value="HAF5894131.1"/>
    <property type="molecule type" value="Genomic_DNA"/>
</dbReference>
<evidence type="ECO:0000313" key="1">
    <source>
        <dbReference type="EMBL" id="HAF5894131.1"/>
    </source>
</evidence>
<name>A0A749SXH7_SALER</name>
<reference evidence="1" key="2">
    <citation type="submission" date="2020-02" db="EMBL/GenBank/DDBJ databases">
        <authorList>
            <consortium name="NCBI Pathogen Detection Project"/>
        </authorList>
    </citation>
    <scope>NUCLEOTIDE SEQUENCE</scope>
    <source>
        <strain evidence="1">MA.QA05/14</strain>
    </source>
</reference>